<feature type="region of interest" description="Disordered" evidence="1">
    <location>
        <begin position="379"/>
        <end position="398"/>
    </location>
</feature>
<dbReference type="Ensembl" id="ENSCMMT00000011992.1">
    <property type="protein sequence ID" value="ENSCMMP00000010909.1"/>
    <property type="gene ID" value="ENSCMMG00000006879.1"/>
</dbReference>
<feature type="region of interest" description="Disordered" evidence="1">
    <location>
        <begin position="565"/>
        <end position="600"/>
    </location>
</feature>
<proteinExistence type="predicted"/>
<evidence type="ECO:0000313" key="3">
    <source>
        <dbReference type="Proteomes" id="UP000694556"/>
    </source>
</evidence>
<sequence length="600" mass="65428">MSKDPNRNLDKNHDQLNKKSSVSPDSTVSVLLTSIGSSNSCSCSLIQYKDKLYSSASEALQAYIEDFDLSLTSSEITTGKICLCQSTPKPAEFSKRHVKGKHGVFSATLDDCNEHVGLSSLASPCRGETECDPDSISLATDDLLAFPADGSLPCIPSRPFKSRHQNSERSRWPLKKPSHTVSLDTERGSCLQENSKADCNQNVHKPFNKKKYDVFTPNKYSVSSKGSSSPLSVENSATLPAKSYPRWLTSQKADLSVSGISSIPSFHYPIWLKSHNLFSAATKESDGHNFNTQSKASSSQIFEMLKNQCSVDEDGADFLKKSGCLDLTGDNEVAESCKYDSPDALLQSGTSFSKHTKQSFGEDQLELLTLKADRDLESSNEASSNALEGDGSPSTTDILGAERSWENVPGAFKSPVPACWEDRNNPLPFPKADIIDKFLEDCLDDKNKENIFPGDHKHRPLEALKLMLFKLQAIQGRLNPNETAEQKEEFAKVSSQFPCTLLSVSMCCLHSFMAQLSSQLQNNTASRFHPGCIKDCCALKPRVFLLLLLPLSISLCAESAAYPEGGDSPENPAQTEHITLPCSSSTSSSSHLMCSGQAAS</sequence>
<dbReference type="InterPro" id="IPR031587">
    <property type="entry name" value="LAS2"/>
</dbReference>
<reference evidence="2" key="2">
    <citation type="submission" date="2025-08" db="UniProtKB">
        <authorList>
            <consortium name="Ensembl"/>
        </authorList>
    </citation>
    <scope>IDENTIFICATION</scope>
</reference>
<accession>A0A8C3BXX7</accession>
<name>A0A8C3BXX7_CAIMO</name>
<organism evidence="2 3">
    <name type="scientific">Cairina moschata</name>
    <name type="common">Muscovy duck</name>
    <dbReference type="NCBI Taxonomy" id="8855"/>
    <lineage>
        <taxon>Eukaryota</taxon>
        <taxon>Metazoa</taxon>
        <taxon>Chordata</taxon>
        <taxon>Craniata</taxon>
        <taxon>Vertebrata</taxon>
        <taxon>Euteleostomi</taxon>
        <taxon>Archelosauria</taxon>
        <taxon>Archosauria</taxon>
        <taxon>Dinosauria</taxon>
        <taxon>Saurischia</taxon>
        <taxon>Theropoda</taxon>
        <taxon>Coelurosauria</taxon>
        <taxon>Aves</taxon>
        <taxon>Neognathae</taxon>
        <taxon>Galloanserae</taxon>
        <taxon>Anseriformes</taxon>
        <taxon>Anatidae</taxon>
        <taxon>Anatinae</taxon>
        <taxon>Cairina</taxon>
    </lineage>
</organism>
<feature type="region of interest" description="Disordered" evidence="1">
    <location>
        <begin position="1"/>
        <end position="23"/>
    </location>
</feature>
<feature type="region of interest" description="Disordered" evidence="1">
    <location>
        <begin position="157"/>
        <end position="180"/>
    </location>
</feature>
<evidence type="ECO:0000256" key="1">
    <source>
        <dbReference type="SAM" id="MobiDB-lite"/>
    </source>
</evidence>
<dbReference type="InterPro" id="IPR052679">
    <property type="entry name" value="Cell_Prolif_Regulator"/>
</dbReference>
<dbReference type="AlphaFoldDB" id="A0A8C3BXX7"/>
<evidence type="ECO:0000313" key="2">
    <source>
        <dbReference type="Ensembl" id="ENSCMMP00000010909.1"/>
    </source>
</evidence>
<keyword evidence="3" id="KW-1185">Reference proteome</keyword>
<dbReference type="PANTHER" id="PTHR35079:SF1">
    <property type="entry name" value="LUNG ADENOMA SUSCEPTIBILITY PROTEIN 2"/>
    <property type="match status" value="1"/>
</dbReference>
<feature type="compositionally biased region" description="Basic and acidic residues" evidence="1">
    <location>
        <begin position="1"/>
        <end position="17"/>
    </location>
</feature>
<dbReference type="Proteomes" id="UP000694556">
    <property type="component" value="Chromosome Z"/>
</dbReference>
<protein>
    <submittedName>
        <fullName evidence="2">Chromosome 18 open reading frame 54</fullName>
    </submittedName>
</protein>
<dbReference type="PANTHER" id="PTHR35079">
    <property type="entry name" value="LUNG ADENOMA SUSCEPTIBILITY PROTEIN 2"/>
    <property type="match status" value="1"/>
</dbReference>
<dbReference type="Pfam" id="PF15792">
    <property type="entry name" value="LAS2"/>
    <property type="match status" value="1"/>
</dbReference>
<feature type="compositionally biased region" description="Low complexity" evidence="1">
    <location>
        <begin position="379"/>
        <end position="388"/>
    </location>
</feature>
<reference evidence="2" key="1">
    <citation type="submission" date="2018-09" db="EMBL/GenBank/DDBJ databases">
        <title>Common duck and Muscovy duck high density SNP chip.</title>
        <authorList>
            <person name="Vignal A."/>
            <person name="Thebault N."/>
            <person name="Warren W.C."/>
        </authorList>
    </citation>
    <scope>NUCLEOTIDE SEQUENCE [LARGE SCALE GENOMIC DNA]</scope>
</reference>
<reference evidence="2" key="3">
    <citation type="submission" date="2025-09" db="UniProtKB">
        <authorList>
            <consortium name="Ensembl"/>
        </authorList>
    </citation>
    <scope>IDENTIFICATION</scope>
</reference>